<evidence type="ECO:0008006" key="3">
    <source>
        <dbReference type="Google" id="ProtNLM"/>
    </source>
</evidence>
<name>A0A1J5MZQ2_9BACT</name>
<dbReference type="RefSeq" id="WP_071544032.1">
    <property type="nucleotide sequence ID" value="NZ_LKAQ01000001.1"/>
</dbReference>
<organism evidence="1 2">
    <name type="scientific">Pseudodesulfovibrio hydrargyri</name>
    <dbReference type="NCBI Taxonomy" id="2125990"/>
    <lineage>
        <taxon>Bacteria</taxon>
        <taxon>Pseudomonadati</taxon>
        <taxon>Thermodesulfobacteriota</taxon>
        <taxon>Desulfovibrionia</taxon>
        <taxon>Desulfovibrionales</taxon>
        <taxon>Desulfovibrionaceae</taxon>
    </lineage>
</organism>
<proteinExistence type="predicted"/>
<keyword evidence="2" id="KW-1185">Reference proteome</keyword>
<comment type="caution">
    <text evidence="1">The sequence shown here is derived from an EMBL/GenBank/DDBJ whole genome shotgun (WGS) entry which is preliminary data.</text>
</comment>
<accession>A0A1J5MZQ2</accession>
<dbReference type="SUPFAM" id="SSF51182">
    <property type="entry name" value="RmlC-like cupins"/>
    <property type="match status" value="1"/>
</dbReference>
<evidence type="ECO:0000313" key="1">
    <source>
        <dbReference type="EMBL" id="OIQ51918.1"/>
    </source>
</evidence>
<dbReference type="OrthoDB" id="5465288at2"/>
<protein>
    <recommendedName>
        <fullName evidence="3">Cupin domain protein</fullName>
    </recommendedName>
</protein>
<dbReference type="InterPro" id="IPR014710">
    <property type="entry name" value="RmlC-like_jellyroll"/>
</dbReference>
<dbReference type="Gene3D" id="2.60.120.10">
    <property type="entry name" value="Jelly Rolls"/>
    <property type="match status" value="1"/>
</dbReference>
<dbReference type="AlphaFoldDB" id="A0A1J5MZQ2"/>
<dbReference type="InterPro" id="IPR011051">
    <property type="entry name" value="RmlC_Cupin_sf"/>
</dbReference>
<sequence length="96" mass="10856">MPDITRMFRGPLNDFEVEVVFGGTEDTSPYEAHTYEEYVFLAEGEIVVTRDDRDEPETFTGPAYLHVPTGVMHSFDLRKTPTRLVVIHPARNDGGV</sequence>
<reference evidence="1 2" key="1">
    <citation type="submission" date="2015-09" db="EMBL/GenBank/DDBJ databases">
        <title>Genome of Desulfovibrio dechloracetivorans BerOc1, a mercury methylating strain isolated from highly hydrocarbons and metals contaminated coastal sediments.</title>
        <authorList>
            <person name="Goni Urriza M."/>
            <person name="Gassie C."/>
            <person name="Bouchez O."/>
            <person name="Klopp C."/>
            <person name="Ranchou-Peyruse A."/>
            <person name="Remy G."/>
        </authorList>
    </citation>
    <scope>NUCLEOTIDE SEQUENCE [LARGE SCALE GENOMIC DNA]</scope>
    <source>
        <strain evidence="1 2">BerOc1</strain>
    </source>
</reference>
<dbReference type="EMBL" id="LKAQ01000001">
    <property type="protein sequence ID" value="OIQ51918.1"/>
    <property type="molecule type" value="Genomic_DNA"/>
</dbReference>
<gene>
    <name evidence="1" type="ORF">BerOc1_00384</name>
</gene>
<evidence type="ECO:0000313" key="2">
    <source>
        <dbReference type="Proteomes" id="UP000181901"/>
    </source>
</evidence>
<dbReference type="Proteomes" id="UP000181901">
    <property type="component" value="Unassembled WGS sequence"/>
</dbReference>